<sequence>MAQAPNRLIVGGLLLACSSALAQGSLLKQWASSVVTRSSEYGAQTWGAVQALREPNTMAYGDNGTAWAPASNNGPVQSITVAFDTPVYATAVVVRETYGNGFVQKIFAIDTQGTPHQVWAGRDTTQPGYTVNFVVNFPRTTYLVKAVKVVIDPNHNMSTYEEIDAVGLHGYGQ</sequence>
<evidence type="ECO:0000313" key="3">
    <source>
        <dbReference type="EMBL" id="XBV83343.1"/>
    </source>
</evidence>
<dbReference type="InterPro" id="IPR058897">
    <property type="entry name" value="PAPPA_SD_C"/>
</dbReference>
<name>A0AAU7U4F4_9DEIO</name>
<gene>
    <name evidence="3" type="ORF">ABOD76_01045</name>
</gene>
<dbReference type="RefSeq" id="WP_350240760.1">
    <property type="nucleotide sequence ID" value="NZ_CP158296.1"/>
</dbReference>
<feature type="chain" id="PRO_5043930264" description="Pappalysin-1 SD scarf domain-containing protein" evidence="1">
    <location>
        <begin position="23"/>
        <end position="173"/>
    </location>
</feature>
<dbReference type="EMBL" id="CP158296">
    <property type="protein sequence ID" value="XBV83343.1"/>
    <property type="molecule type" value="Genomic_DNA"/>
</dbReference>
<proteinExistence type="predicted"/>
<dbReference type="Pfam" id="PF25900">
    <property type="entry name" value="PAPPA"/>
    <property type="match status" value="1"/>
</dbReference>
<evidence type="ECO:0000256" key="1">
    <source>
        <dbReference type="SAM" id="SignalP"/>
    </source>
</evidence>
<geneLocation type="plasmid" evidence="3">
    <name>pDson04</name>
</geneLocation>
<keyword evidence="3" id="KW-0614">Plasmid</keyword>
<reference evidence="3" key="1">
    <citation type="submission" date="2024-06" db="EMBL/GenBank/DDBJ databases">
        <title>Draft Genome Sequence of Deinococcus sonorensis Type Strain KR-87, a Biofilm Producing Representative of the Genus Deinococcus.</title>
        <authorList>
            <person name="Boren L.S."/>
            <person name="Grosso R.A."/>
            <person name="Hugenberg-Cox A.N."/>
            <person name="Hill J.T.E."/>
            <person name="Albert C.M."/>
            <person name="Tuohy J.M."/>
        </authorList>
    </citation>
    <scope>NUCLEOTIDE SEQUENCE</scope>
    <source>
        <strain evidence="3">KR-87</strain>
        <plasmid evidence="3">pDson04</plasmid>
    </source>
</reference>
<evidence type="ECO:0000259" key="2">
    <source>
        <dbReference type="Pfam" id="PF25900"/>
    </source>
</evidence>
<accession>A0AAU7U4F4</accession>
<protein>
    <recommendedName>
        <fullName evidence="2">Pappalysin-1 SD scarf domain-containing protein</fullName>
    </recommendedName>
</protein>
<dbReference type="KEGG" id="dsc:ABOD76_01045"/>
<dbReference type="AlphaFoldDB" id="A0AAU7U4F4"/>
<feature type="domain" description="Pappalysin-1 SD scarf" evidence="2">
    <location>
        <begin position="23"/>
        <end position="170"/>
    </location>
</feature>
<organism evidence="3">
    <name type="scientific">Deinococcus sonorensis KR-87</name>
    <dbReference type="NCBI Taxonomy" id="694439"/>
    <lineage>
        <taxon>Bacteria</taxon>
        <taxon>Thermotogati</taxon>
        <taxon>Deinococcota</taxon>
        <taxon>Deinococci</taxon>
        <taxon>Deinococcales</taxon>
        <taxon>Deinococcaceae</taxon>
        <taxon>Deinococcus</taxon>
    </lineage>
</organism>
<feature type="signal peptide" evidence="1">
    <location>
        <begin position="1"/>
        <end position="22"/>
    </location>
</feature>
<keyword evidence="1" id="KW-0732">Signal</keyword>